<dbReference type="InterPro" id="IPR043168">
    <property type="entry name" value="DegV_C"/>
</dbReference>
<evidence type="ECO:0000313" key="2">
    <source>
        <dbReference type="EMBL" id="KSV57605.1"/>
    </source>
</evidence>
<dbReference type="Gene3D" id="3.40.50.10440">
    <property type="entry name" value="Dihydroxyacetone kinase, domain 1"/>
    <property type="match status" value="1"/>
</dbReference>
<dbReference type="GO" id="GO:0008289">
    <property type="term" value="F:lipid binding"/>
    <property type="evidence" value="ECO:0007669"/>
    <property type="project" value="UniProtKB-KW"/>
</dbReference>
<dbReference type="Gene3D" id="3.30.1180.10">
    <property type="match status" value="1"/>
</dbReference>
<accession>A0A0V8QAJ1</accession>
<proteinExistence type="predicted"/>
<dbReference type="OrthoDB" id="2138472at2"/>
<dbReference type="Pfam" id="PF02645">
    <property type="entry name" value="DegV"/>
    <property type="match status" value="1"/>
</dbReference>
<dbReference type="PROSITE" id="PS51482">
    <property type="entry name" value="DEGV"/>
    <property type="match status" value="1"/>
</dbReference>
<protein>
    <submittedName>
        <fullName evidence="2">Dihydroxyacetone kinase</fullName>
    </submittedName>
</protein>
<dbReference type="STRING" id="290052.ASU35_04100"/>
<dbReference type="SUPFAM" id="SSF82549">
    <property type="entry name" value="DAK1/DegV-like"/>
    <property type="match status" value="1"/>
</dbReference>
<dbReference type="PANTHER" id="PTHR33434">
    <property type="entry name" value="DEGV DOMAIN-CONTAINING PROTEIN DR_1986-RELATED"/>
    <property type="match status" value="1"/>
</dbReference>
<keyword evidence="2" id="KW-0418">Kinase</keyword>
<keyword evidence="3" id="KW-1185">Reference proteome</keyword>
<dbReference type="InterPro" id="IPR050270">
    <property type="entry name" value="DegV_domain_contain"/>
</dbReference>
<dbReference type="GO" id="GO:0016301">
    <property type="term" value="F:kinase activity"/>
    <property type="evidence" value="ECO:0007669"/>
    <property type="project" value="UniProtKB-KW"/>
</dbReference>
<evidence type="ECO:0000313" key="3">
    <source>
        <dbReference type="Proteomes" id="UP000054874"/>
    </source>
</evidence>
<dbReference type="EMBL" id="LNAM01000208">
    <property type="protein sequence ID" value="KSV57605.1"/>
    <property type="molecule type" value="Genomic_DNA"/>
</dbReference>
<dbReference type="InterPro" id="IPR003797">
    <property type="entry name" value="DegV"/>
</dbReference>
<organism evidence="2 3">
    <name type="scientific">Acetivibrio ethanolgignens</name>
    <dbReference type="NCBI Taxonomy" id="290052"/>
    <lineage>
        <taxon>Bacteria</taxon>
        <taxon>Bacillati</taxon>
        <taxon>Bacillota</taxon>
        <taxon>Clostridia</taxon>
        <taxon>Eubacteriales</taxon>
        <taxon>Oscillospiraceae</taxon>
        <taxon>Acetivibrio</taxon>
    </lineage>
</organism>
<gene>
    <name evidence="2" type="ORF">ASU35_04100</name>
</gene>
<dbReference type="Gene3D" id="2.20.28.50">
    <property type="entry name" value="degv family protein"/>
    <property type="match status" value="1"/>
</dbReference>
<dbReference type="Proteomes" id="UP000054874">
    <property type="component" value="Unassembled WGS sequence"/>
</dbReference>
<comment type="caution">
    <text evidence="2">The sequence shown here is derived from an EMBL/GenBank/DDBJ whole genome shotgun (WGS) entry which is preliminary data.</text>
</comment>
<evidence type="ECO:0000256" key="1">
    <source>
        <dbReference type="ARBA" id="ARBA00023121"/>
    </source>
</evidence>
<keyword evidence="2" id="KW-0808">Transferase</keyword>
<keyword evidence="1" id="KW-0446">Lipid-binding</keyword>
<dbReference type="NCBIfam" id="TIGR00762">
    <property type="entry name" value="DegV"/>
    <property type="match status" value="1"/>
</dbReference>
<dbReference type="AlphaFoldDB" id="A0A0V8QAJ1"/>
<name>A0A0V8QAJ1_9FIRM</name>
<sequence>MSYQIIGDSCTDLTKEQKESGEYKLVPLTLEIGADTFVDDENFNQSLFIEKMKAYPDSPKSACPAPEAYMDLFDKADDIYVVTLSSQLSGSYNSAEVARQMYLEQETKNIAIIDSKSASVGQTLLAMKIKELAEVGLPFEKVVEEVCKFRDEQDTMFVLEDLENLRKNGRLSNIKALLANVLNIKPVMGATPEGTIIQLDQTRGMKKALVKMAELAAEKAIRPEKKILGVAHCNNYELATFVRDEIMKRAGFKDSIIVDTAGVSTLYANDGGIIISF</sequence>
<reference evidence="2 3" key="1">
    <citation type="submission" date="2015-11" db="EMBL/GenBank/DDBJ databases">
        <title>Butyribacter intestini gen. nov., sp. nov., a butyric acid-producing bacterium of the family Lachnospiraceae isolated from the human faeces.</title>
        <authorList>
            <person name="Zou Y."/>
            <person name="Xue W."/>
            <person name="Luo G."/>
            <person name="Lv M."/>
        </authorList>
    </citation>
    <scope>NUCLEOTIDE SEQUENCE [LARGE SCALE GENOMIC DNA]</scope>
    <source>
        <strain evidence="2 3">ACET-33324</strain>
    </source>
</reference>
<dbReference type="PANTHER" id="PTHR33434:SF2">
    <property type="entry name" value="FATTY ACID-BINDING PROTEIN TM_1468"/>
    <property type="match status" value="1"/>
</dbReference>
<dbReference type="RefSeq" id="WP_058354101.1">
    <property type="nucleotide sequence ID" value="NZ_CABMMD010000208.1"/>
</dbReference>